<feature type="non-terminal residue" evidence="1">
    <location>
        <position position="77"/>
    </location>
</feature>
<name>A0A382PVP5_9ZZZZ</name>
<dbReference type="InterPro" id="IPR050988">
    <property type="entry name" value="Mannitol_DH/Oxidoreductase"/>
</dbReference>
<dbReference type="GO" id="GO:0016616">
    <property type="term" value="F:oxidoreductase activity, acting on the CH-OH group of donors, NAD or NADP as acceptor"/>
    <property type="evidence" value="ECO:0007669"/>
    <property type="project" value="TreeGrafter"/>
</dbReference>
<dbReference type="Gene3D" id="3.40.50.720">
    <property type="entry name" value="NAD(P)-binding Rossmann-like Domain"/>
    <property type="match status" value="1"/>
</dbReference>
<dbReference type="AlphaFoldDB" id="A0A382PVP5"/>
<organism evidence="1">
    <name type="scientific">marine metagenome</name>
    <dbReference type="NCBI Taxonomy" id="408172"/>
    <lineage>
        <taxon>unclassified sequences</taxon>
        <taxon>metagenomes</taxon>
        <taxon>ecological metagenomes</taxon>
    </lineage>
</organism>
<dbReference type="SUPFAM" id="SSF51735">
    <property type="entry name" value="NAD(P)-binding Rossmann-fold domains"/>
    <property type="match status" value="1"/>
</dbReference>
<sequence length="77" mass="8847">MSIVLSRETLGSLPDHVSRPQYKYNDLEPGIIHIGYGNFHRVHQSLYMDDLFNRGLDLDWAIVGSGVRPHDSKIREI</sequence>
<proteinExistence type="predicted"/>
<evidence type="ECO:0000313" key="1">
    <source>
        <dbReference type="EMBL" id="SVC76870.1"/>
    </source>
</evidence>
<dbReference type="PANTHER" id="PTHR43362:SF1">
    <property type="entry name" value="MANNITOL DEHYDROGENASE 2-RELATED"/>
    <property type="match status" value="1"/>
</dbReference>
<dbReference type="InterPro" id="IPR036291">
    <property type="entry name" value="NAD(P)-bd_dom_sf"/>
</dbReference>
<dbReference type="EMBL" id="UINC01109799">
    <property type="protein sequence ID" value="SVC76870.1"/>
    <property type="molecule type" value="Genomic_DNA"/>
</dbReference>
<accession>A0A382PVP5</accession>
<protein>
    <submittedName>
        <fullName evidence="1">Uncharacterized protein</fullName>
    </submittedName>
</protein>
<gene>
    <name evidence="1" type="ORF">METZ01_LOCUS329724</name>
</gene>
<dbReference type="PANTHER" id="PTHR43362">
    <property type="entry name" value="MANNITOL DEHYDROGENASE DSF1-RELATED"/>
    <property type="match status" value="1"/>
</dbReference>
<reference evidence="1" key="1">
    <citation type="submission" date="2018-05" db="EMBL/GenBank/DDBJ databases">
        <authorList>
            <person name="Lanie J.A."/>
            <person name="Ng W.-L."/>
            <person name="Kazmierczak K.M."/>
            <person name="Andrzejewski T.M."/>
            <person name="Davidsen T.M."/>
            <person name="Wayne K.J."/>
            <person name="Tettelin H."/>
            <person name="Glass J.I."/>
            <person name="Rusch D."/>
            <person name="Podicherti R."/>
            <person name="Tsui H.-C.T."/>
            <person name="Winkler M.E."/>
        </authorList>
    </citation>
    <scope>NUCLEOTIDE SEQUENCE</scope>
</reference>